<dbReference type="InterPro" id="IPR038058">
    <property type="entry name" value="PhnH-like_sp"/>
</dbReference>
<evidence type="ECO:0000313" key="1">
    <source>
        <dbReference type="EMBL" id="PAU77297.1"/>
    </source>
</evidence>
<sequence>MPWPTLNDPVHDSQRLFRQLLAAMSEPGTRYTLDAPQPPDGEIGPALWGTLLTLCDLDTRVWLAPEWDTAALREALALHTGSRVTECAEEADFALVTPDTMGKGPDFSLGSDEYPDRSTTLLVVLDDLEGAEEWRLSGPGIADCRVLGLGAAARPLMARLIANQNHFPRGLDTILTCGARLAAIPRSTRIEEGA</sequence>
<comment type="caution">
    <text evidence="1">The sequence shown here is derived from an EMBL/GenBank/DDBJ whole genome shotgun (WGS) entry which is preliminary data.</text>
</comment>
<dbReference type="PIRSF" id="PIRSF020680">
    <property type="entry name" value="PhnH"/>
    <property type="match status" value="1"/>
</dbReference>
<evidence type="ECO:0000313" key="2">
    <source>
        <dbReference type="Proteomes" id="UP000217771"/>
    </source>
</evidence>
<dbReference type="OrthoDB" id="9814509at2"/>
<dbReference type="Pfam" id="PF05845">
    <property type="entry name" value="PhnH"/>
    <property type="match status" value="1"/>
</dbReference>
<dbReference type="NCBIfam" id="TIGR03292">
    <property type="entry name" value="PhnH_redo"/>
    <property type="match status" value="1"/>
</dbReference>
<organism evidence="1 2">
    <name type="scientific">Halomonas salipaludis</name>
    <dbReference type="NCBI Taxonomy" id="2032625"/>
    <lineage>
        <taxon>Bacteria</taxon>
        <taxon>Pseudomonadati</taxon>
        <taxon>Pseudomonadota</taxon>
        <taxon>Gammaproteobacteria</taxon>
        <taxon>Oceanospirillales</taxon>
        <taxon>Halomonadaceae</taxon>
        <taxon>Halomonas</taxon>
    </lineage>
</organism>
<dbReference type="RefSeq" id="WP_095620469.1">
    <property type="nucleotide sequence ID" value="NZ_NSKB01000003.1"/>
</dbReference>
<dbReference type="Proteomes" id="UP000217771">
    <property type="component" value="Unassembled WGS sequence"/>
</dbReference>
<reference evidence="1 2" key="1">
    <citation type="submission" date="2017-08" db="EMBL/GenBank/DDBJ databases">
        <title>Halomonas alkalisoli sp. nov., isolated from saline alkaline soil.</title>
        <authorList>
            <person name="Wang D."/>
            <person name="Zhang G."/>
        </authorList>
    </citation>
    <scope>NUCLEOTIDE SEQUENCE [LARGE SCALE GENOMIC DNA]</scope>
    <source>
        <strain evidence="1 2">WRN001</strain>
    </source>
</reference>
<dbReference type="GO" id="GO:0019634">
    <property type="term" value="P:organic phosphonate metabolic process"/>
    <property type="evidence" value="ECO:0007669"/>
    <property type="project" value="InterPro"/>
</dbReference>
<dbReference type="Gene3D" id="3.40.50.11310">
    <property type="entry name" value="Bacterial phosphonate metabolism protein PhnH"/>
    <property type="match status" value="1"/>
</dbReference>
<dbReference type="SUPFAM" id="SSF159709">
    <property type="entry name" value="PhnH-like"/>
    <property type="match status" value="1"/>
</dbReference>
<dbReference type="InterPro" id="IPR008772">
    <property type="entry name" value="Phosphonate_metab_PhnH"/>
</dbReference>
<keyword evidence="1" id="KW-0456">Lyase</keyword>
<keyword evidence="2" id="KW-1185">Reference proteome</keyword>
<gene>
    <name evidence="1" type="primary">phnH</name>
    <name evidence="1" type="ORF">CK498_08630</name>
</gene>
<name>A0A2A2EY59_9GAMM</name>
<dbReference type="AlphaFoldDB" id="A0A2A2EY59"/>
<dbReference type="GO" id="GO:0016829">
    <property type="term" value="F:lyase activity"/>
    <property type="evidence" value="ECO:0007669"/>
    <property type="project" value="UniProtKB-KW"/>
</dbReference>
<dbReference type="EMBL" id="NSKB01000003">
    <property type="protein sequence ID" value="PAU77297.1"/>
    <property type="molecule type" value="Genomic_DNA"/>
</dbReference>
<proteinExistence type="predicted"/>
<accession>A0A2A2EY59</accession>
<protein>
    <submittedName>
        <fullName evidence="1">Phosphonate C-P lyase system protein PhnH</fullName>
    </submittedName>
</protein>